<gene>
    <name evidence="2" type="ORF">SAMN05660841_02876</name>
</gene>
<dbReference type="STRING" id="1513896.SAMN05660841_02876"/>
<organism evidence="2 3">
    <name type="scientific">Sphingobacterium nematocida</name>
    <dbReference type="NCBI Taxonomy" id="1513896"/>
    <lineage>
        <taxon>Bacteria</taxon>
        <taxon>Pseudomonadati</taxon>
        <taxon>Bacteroidota</taxon>
        <taxon>Sphingobacteriia</taxon>
        <taxon>Sphingobacteriales</taxon>
        <taxon>Sphingobacteriaceae</taxon>
        <taxon>Sphingobacterium</taxon>
    </lineage>
</organism>
<evidence type="ECO:0000313" key="3">
    <source>
        <dbReference type="Proteomes" id="UP000190150"/>
    </source>
</evidence>
<reference evidence="3" key="1">
    <citation type="submission" date="2017-02" db="EMBL/GenBank/DDBJ databases">
        <authorList>
            <person name="Varghese N."/>
            <person name="Submissions S."/>
        </authorList>
    </citation>
    <scope>NUCLEOTIDE SEQUENCE [LARGE SCALE GENOMIC DNA]</scope>
    <source>
        <strain evidence="3">DSM 24091</strain>
    </source>
</reference>
<name>A0A1T5EXX0_9SPHI</name>
<keyword evidence="2" id="KW-0808">Transferase</keyword>
<dbReference type="InterPro" id="IPR050194">
    <property type="entry name" value="Glycosyltransferase_grp1"/>
</dbReference>
<sequence length="411" mass="47015">MKEIKVLHVSYSSNVGGASVAMFRIHRSLIKLGIESKIVTLINDDANFREGVVLKRGLSKFFHKIYIKFESLIVRNLQHSVFKTTRSLNLFSTGLVSLINNSDCEIVNLHWIGANTVGIKELSKITKPIVWTLHDLWAILGSEHNNISKDFRYVQGYLSSNRGNGYKGLDIEKYVWKLKRKYWKHLNLHLVPVSVWQEKVVKNSLLFQSYPVKCIHNPIDSKLWYPVNKDQSRTKLGISQSKKILLYGAYNFIYDPIKGFQRLVKSLDLIVNKSDFIIAYFGSDEDASFGDFETINFGKISSIEKLRYIYSSADVFLMPSLQETFGQTVLEGIYCNLPVVAYSGTGVNDILIHKVNGFLAEEDNINDFYTGIQWVLDHSLLNIRESVGNKFSSEVIGEKYLKLYKEILCNP</sequence>
<dbReference type="RefSeq" id="WP_079643968.1">
    <property type="nucleotide sequence ID" value="NZ_FUZF01000013.1"/>
</dbReference>
<dbReference type="PANTHER" id="PTHR45947">
    <property type="entry name" value="SULFOQUINOVOSYL TRANSFERASE SQD2"/>
    <property type="match status" value="1"/>
</dbReference>
<dbReference type="EMBL" id="FUZF01000013">
    <property type="protein sequence ID" value="SKB88793.1"/>
    <property type="molecule type" value="Genomic_DNA"/>
</dbReference>
<dbReference type="OrthoDB" id="9768685at2"/>
<protein>
    <submittedName>
        <fullName evidence="2">Glycosyltransferase involved in cell wall bisynthesis</fullName>
    </submittedName>
</protein>
<evidence type="ECO:0000259" key="1">
    <source>
        <dbReference type="Pfam" id="PF13439"/>
    </source>
</evidence>
<keyword evidence="3" id="KW-1185">Reference proteome</keyword>
<dbReference type="AlphaFoldDB" id="A0A1T5EXX0"/>
<accession>A0A1T5EXX0</accession>
<dbReference type="PANTHER" id="PTHR45947:SF3">
    <property type="entry name" value="SULFOQUINOVOSYL TRANSFERASE SQD2"/>
    <property type="match status" value="1"/>
</dbReference>
<dbReference type="SUPFAM" id="SSF53756">
    <property type="entry name" value="UDP-Glycosyltransferase/glycogen phosphorylase"/>
    <property type="match status" value="1"/>
</dbReference>
<dbReference type="Proteomes" id="UP000190150">
    <property type="component" value="Unassembled WGS sequence"/>
</dbReference>
<dbReference type="GO" id="GO:0016757">
    <property type="term" value="F:glycosyltransferase activity"/>
    <property type="evidence" value="ECO:0007669"/>
    <property type="project" value="InterPro"/>
</dbReference>
<dbReference type="Pfam" id="PF13692">
    <property type="entry name" value="Glyco_trans_1_4"/>
    <property type="match status" value="1"/>
</dbReference>
<dbReference type="Pfam" id="PF13439">
    <property type="entry name" value="Glyco_transf_4"/>
    <property type="match status" value="1"/>
</dbReference>
<proteinExistence type="predicted"/>
<evidence type="ECO:0000313" key="2">
    <source>
        <dbReference type="EMBL" id="SKB88793.1"/>
    </source>
</evidence>
<feature type="domain" description="Glycosyltransferase subfamily 4-like N-terminal" evidence="1">
    <location>
        <begin position="15"/>
        <end position="221"/>
    </location>
</feature>
<dbReference type="InterPro" id="IPR028098">
    <property type="entry name" value="Glyco_trans_4-like_N"/>
</dbReference>
<dbReference type="Gene3D" id="3.40.50.2000">
    <property type="entry name" value="Glycogen Phosphorylase B"/>
    <property type="match status" value="2"/>
</dbReference>